<reference evidence="2" key="1">
    <citation type="journal article" date="2019" name="Int. J. Syst. Evol. Microbiol.">
        <title>The Global Catalogue of Microorganisms (GCM) 10K type strain sequencing project: providing services to taxonomists for standard genome sequencing and annotation.</title>
        <authorList>
            <consortium name="The Broad Institute Genomics Platform"/>
            <consortium name="The Broad Institute Genome Sequencing Center for Infectious Disease"/>
            <person name="Wu L."/>
            <person name="Ma J."/>
        </authorList>
    </citation>
    <scope>NUCLEOTIDE SEQUENCE [LARGE SCALE GENOMIC DNA]</scope>
    <source>
        <strain evidence="2">JCM 17923</strain>
    </source>
</reference>
<gene>
    <name evidence="1" type="ORF">GCM10023185_05160</name>
</gene>
<comment type="caution">
    <text evidence="1">The sequence shown here is derived from an EMBL/GenBank/DDBJ whole genome shotgun (WGS) entry which is preliminary data.</text>
</comment>
<organism evidence="1 2">
    <name type="scientific">Hymenobacter saemangeumensis</name>
    <dbReference type="NCBI Taxonomy" id="1084522"/>
    <lineage>
        <taxon>Bacteria</taxon>
        <taxon>Pseudomonadati</taxon>
        <taxon>Bacteroidota</taxon>
        <taxon>Cytophagia</taxon>
        <taxon>Cytophagales</taxon>
        <taxon>Hymenobacteraceae</taxon>
        <taxon>Hymenobacter</taxon>
    </lineage>
</organism>
<proteinExistence type="predicted"/>
<dbReference type="PROSITE" id="PS51257">
    <property type="entry name" value="PROKAR_LIPOPROTEIN"/>
    <property type="match status" value="1"/>
</dbReference>
<keyword evidence="2" id="KW-1185">Reference proteome</keyword>
<protein>
    <submittedName>
        <fullName evidence="1">Uncharacterized protein</fullName>
    </submittedName>
</protein>
<dbReference type="EMBL" id="BAABGZ010000008">
    <property type="protein sequence ID" value="GAA4348861.1"/>
    <property type="molecule type" value="Genomic_DNA"/>
</dbReference>
<name>A0ABP8I0X0_9BACT</name>
<accession>A0ABP8I0X0</accession>
<evidence type="ECO:0000313" key="1">
    <source>
        <dbReference type="EMBL" id="GAA4348861.1"/>
    </source>
</evidence>
<evidence type="ECO:0000313" key="2">
    <source>
        <dbReference type="Proteomes" id="UP001501153"/>
    </source>
</evidence>
<sequence>MLTTMRLPRLFQQGYTVLAIGAALWLSSCNHNQKKVDDDVPVEAADTLHTPSAVKQQGLADSLR</sequence>
<dbReference type="Proteomes" id="UP001501153">
    <property type="component" value="Unassembled WGS sequence"/>
</dbReference>